<dbReference type="Proteomes" id="UP000192727">
    <property type="component" value="Chromosome"/>
</dbReference>
<dbReference type="Gene3D" id="1.20.120.520">
    <property type="entry name" value="nmb1532 protein domain like"/>
    <property type="match status" value="1"/>
</dbReference>
<dbReference type="AlphaFoldDB" id="A0A1V0UQ53"/>
<reference evidence="2 3" key="1">
    <citation type="submission" date="2017-03" db="EMBL/GenBank/DDBJ databases">
        <title>Paenibacillus larvae genome sequencing.</title>
        <authorList>
            <person name="Dingman D.W."/>
        </authorList>
    </citation>
    <scope>NUCLEOTIDE SEQUENCE [LARGE SCALE GENOMIC DNA]</scope>
    <source>
        <strain evidence="2 3">SAG 10367</strain>
    </source>
</reference>
<organism evidence="2 3">
    <name type="scientific">Paenibacillus larvae subsp. pulvifaciens</name>
    <dbReference type="NCBI Taxonomy" id="1477"/>
    <lineage>
        <taxon>Bacteria</taxon>
        <taxon>Bacillati</taxon>
        <taxon>Bacillota</taxon>
        <taxon>Bacilli</taxon>
        <taxon>Bacillales</taxon>
        <taxon>Paenibacillaceae</taxon>
        <taxon>Paenibacillus</taxon>
    </lineage>
</organism>
<dbReference type="EMBL" id="CP020557">
    <property type="protein sequence ID" value="ARF67160.1"/>
    <property type="molecule type" value="Genomic_DNA"/>
</dbReference>
<proteinExistence type="predicted"/>
<dbReference type="Pfam" id="PF01814">
    <property type="entry name" value="Hemerythrin"/>
    <property type="match status" value="1"/>
</dbReference>
<evidence type="ECO:0000259" key="1">
    <source>
        <dbReference type="Pfam" id="PF01814"/>
    </source>
</evidence>
<protein>
    <recommendedName>
        <fullName evidence="1">Hemerythrin-like domain-containing protein</fullName>
    </recommendedName>
</protein>
<sequence>MEPSKCLSEKQAGYDGRHNRKRLEDRIMNQALCGNPELQVMDPYVHLSESLEEMKQEHHELLLKLQELHAVARSIGYDEQVPDWSVKLEGLKDLVEQFRFRFMRHNKKEEATLYPVVDLYTGDKMGPTSVMRQEYRMAMDNFQHFIDIVAELPDESVKECTAKKAVSHVQQTYFILTEFIRKEKEWVFPLSEQMLTDIEHFYS</sequence>
<accession>A0A1V0UQ53</accession>
<name>A0A1V0UQ53_9BACL</name>
<gene>
    <name evidence="2" type="ORF">B7C51_04065</name>
</gene>
<dbReference type="InterPro" id="IPR012312">
    <property type="entry name" value="Hemerythrin-like"/>
</dbReference>
<evidence type="ECO:0000313" key="2">
    <source>
        <dbReference type="EMBL" id="ARF67160.1"/>
    </source>
</evidence>
<evidence type="ECO:0000313" key="3">
    <source>
        <dbReference type="Proteomes" id="UP000192727"/>
    </source>
</evidence>
<feature type="domain" description="Hemerythrin-like" evidence="1">
    <location>
        <begin position="51"/>
        <end position="189"/>
    </location>
</feature>